<dbReference type="OrthoDB" id="3145912at2759"/>
<name>A0A0C2Z1S3_HEBCY</name>
<dbReference type="EMBL" id="KN831770">
    <property type="protein sequence ID" value="KIM47127.1"/>
    <property type="molecule type" value="Genomic_DNA"/>
</dbReference>
<reference evidence="2" key="2">
    <citation type="submission" date="2015-01" db="EMBL/GenBank/DDBJ databases">
        <title>Evolutionary Origins and Diversification of the Mycorrhizal Mutualists.</title>
        <authorList>
            <consortium name="DOE Joint Genome Institute"/>
            <consortium name="Mycorrhizal Genomics Consortium"/>
            <person name="Kohler A."/>
            <person name="Kuo A."/>
            <person name="Nagy L.G."/>
            <person name="Floudas D."/>
            <person name="Copeland A."/>
            <person name="Barry K.W."/>
            <person name="Cichocki N."/>
            <person name="Veneault-Fourrey C."/>
            <person name="LaButti K."/>
            <person name="Lindquist E.A."/>
            <person name="Lipzen A."/>
            <person name="Lundell T."/>
            <person name="Morin E."/>
            <person name="Murat C."/>
            <person name="Riley R."/>
            <person name="Ohm R."/>
            <person name="Sun H."/>
            <person name="Tunlid A."/>
            <person name="Henrissat B."/>
            <person name="Grigoriev I.V."/>
            <person name="Hibbett D.S."/>
            <person name="Martin F."/>
        </authorList>
    </citation>
    <scope>NUCLEOTIDE SEQUENCE [LARGE SCALE GENOMIC DNA]</scope>
    <source>
        <strain evidence="2">h7</strain>
    </source>
</reference>
<proteinExistence type="predicted"/>
<organism evidence="1 2">
    <name type="scientific">Hebeloma cylindrosporum</name>
    <dbReference type="NCBI Taxonomy" id="76867"/>
    <lineage>
        <taxon>Eukaryota</taxon>
        <taxon>Fungi</taxon>
        <taxon>Dikarya</taxon>
        <taxon>Basidiomycota</taxon>
        <taxon>Agaricomycotina</taxon>
        <taxon>Agaricomycetes</taxon>
        <taxon>Agaricomycetidae</taxon>
        <taxon>Agaricales</taxon>
        <taxon>Agaricineae</taxon>
        <taxon>Hymenogastraceae</taxon>
        <taxon>Hebeloma</taxon>
    </lineage>
</organism>
<evidence type="ECO:0008006" key="3">
    <source>
        <dbReference type="Google" id="ProtNLM"/>
    </source>
</evidence>
<sequence>MATTTFPFNDLPVELQREIFIVAAAVDYASALRLVLVAKRVNSWVQPCIYDMVALGANDTKLFMRTVDSIPPEFFAVHVKKLCLSVSVGARNAKRILSTCTGVTDLAFWVNYLETYPRHSIVPLISPLPLRRLSIEMKHFLSLFTGPEPDHGWCETLTHLDIIFWTHELSPAIPHLEKLSSLTHLALRLRHSQAQEASLLAIVSARRSLKVLVIFDESDNPEDITWPADPRIVYLPYPSNVVREWEAQAEQGLDCSWSRAEDLVRKRVAAESKHLFFLASLKRRSRVLMISIEQGSTSA</sequence>
<evidence type="ECO:0000313" key="2">
    <source>
        <dbReference type="Proteomes" id="UP000053424"/>
    </source>
</evidence>
<accession>A0A0C2Z1S3</accession>
<dbReference type="Proteomes" id="UP000053424">
    <property type="component" value="Unassembled WGS sequence"/>
</dbReference>
<dbReference type="SUPFAM" id="SSF52047">
    <property type="entry name" value="RNI-like"/>
    <property type="match status" value="1"/>
</dbReference>
<keyword evidence="2" id="KW-1185">Reference proteome</keyword>
<dbReference type="AlphaFoldDB" id="A0A0C2Z1S3"/>
<gene>
    <name evidence="1" type="ORF">M413DRAFT_23391</name>
</gene>
<dbReference type="HOGENOM" id="CLU_051720_0_1_1"/>
<protein>
    <recommendedName>
        <fullName evidence="3">F-box domain-containing protein</fullName>
    </recommendedName>
</protein>
<reference evidence="1 2" key="1">
    <citation type="submission" date="2014-04" db="EMBL/GenBank/DDBJ databases">
        <authorList>
            <consortium name="DOE Joint Genome Institute"/>
            <person name="Kuo A."/>
            <person name="Gay G."/>
            <person name="Dore J."/>
            <person name="Kohler A."/>
            <person name="Nagy L.G."/>
            <person name="Floudas D."/>
            <person name="Copeland A."/>
            <person name="Barry K.W."/>
            <person name="Cichocki N."/>
            <person name="Veneault-Fourrey C."/>
            <person name="LaButti K."/>
            <person name="Lindquist E.A."/>
            <person name="Lipzen A."/>
            <person name="Lundell T."/>
            <person name="Morin E."/>
            <person name="Murat C."/>
            <person name="Sun H."/>
            <person name="Tunlid A."/>
            <person name="Henrissat B."/>
            <person name="Grigoriev I.V."/>
            <person name="Hibbett D.S."/>
            <person name="Martin F."/>
            <person name="Nordberg H.P."/>
            <person name="Cantor M.N."/>
            <person name="Hua S.X."/>
        </authorList>
    </citation>
    <scope>NUCLEOTIDE SEQUENCE [LARGE SCALE GENOMIC DNA]</scope>
    <source>
        <strain evidence="2">h7</strain>
    </source>
</reference>
<evidence type="ECO:0000313" key="1">
    <source>
        <dbReference type="EMBL" id="KIM47127.1"/>
    </source>
</evidence>